<dbReference type="InterPro" id="IPR051815">
    <property type="entry name" value="Molybdate_resp_trans_reg"/>
</dbReference>
<feature type="domain" description="Mop" evidence="3">
    <location>
        <begin position="164"/>
        <end position="229"/>
    </location>
</feature>
<dbReference type="PANTHER" id="PTHR30432:SF1">
    <property type="entry name" value="DNA-BINDING TRANSCRIPTIONAL DUAL REGULATOR MODE"/>
    <property type="match status" value="1"/>
</dbReference>
<proteinExistence type="predicted"/>
<dbReference type="InterPro" id="IPR008995">
    <property type="entry name" value="Mo/tungstate-bd_C_term_dom"/>
</dbReference>
<comment type="caution">
    <text evidence="4">The sequence shown here is derived from an EMBL/GenBank/DDBJ whole genome shotgun (WGS) entry which is preliminary data.</text>
</comment>
<dbReference type="Proteomes" id="UP000825933">
    <property type="component" value="Unassembled WGS sequence"/>
</dbReference>
<organism evidence="4 5">
    <name type="scientific">Methanobacterium spitsbergense</name>
    <dbReference type="NCBI Taxonomy" id="2874285"/>
    <lineage>
        <taxon>Archaea</taxon>
        <taxon>Methanobacteriati</taxon>
        <taxon>Methanobacteriota</taxon>
        <taxon>Methanomada group</taxon>
        <taxon>Methanobacteria</taxon>
        <taxon>Methanobacteriales</taxon>
        <taxon>Methanobacteriaceae</taxon>
        <taxon>Methanobacterium</taxon>
    </lineage>
</organism>
<dbReference type="InterPro" id="IPR036388">
    <property type="entry name" value="WH-like_DNA-bd_sf"/>
</dbReference>
<comment type="subcellular location">
    <subcellularLocation>
        <location evidence="1">Cell membrane</location>
        <topology evidence="1">Peripheral membrane protein</topology>
    </subcellularLocation>
</comment>
<keyword evidence="2" id="KW-0500">Molybdenum</keyword>
<dbReference type="SUPFAM" id="SSF50331">
    <property type="entry name" value="MOP-like"/>
    <property type="match status" value="1"/>
</dbReference>
<reference evidence="5" key="1">
    <citation type="journal article" date="2022" name="Microbiol. Resour. Announc.">
        <title>Draft Genome Sequence of a Methanogenic Archaeon from West Spitsbergen Permafrost.</title>
        <authorList>
            <person name="Trubitsyn V."/>
            <person name="Rivkina E."/>
            <person name="Shcherbakova V."/>
        </authorList>
    </citation>
    <scope>NUCLEOTIDE SEQUENCE [LARGE SCALE GENOMIC DNA]</scope>
    <source>
        <strain evidence="5">VT</strain>
    </source>
</reference>
<dbReference type="GO" id="GO:0015689">
    <property type="term" value="P:molybdate ion transport"/>
    <property type="evidence" value="ECO:0007669"/>
    <property type="project" value="InterPro"/>
</dbReference>
<dbReference type="InterPro" id="IPR036390">
    <property type="entry name" value="WH_DNA-bd_sf"/>
</dbReference>
<dbReference type="Pfam" id="PF03459">
    <property type="entry name" value="TOBE"/>
    <property type="match status" value="1"/>
</dbReference>
<name>A0A8T5UWI3_9EURY</name>
<evidence type="ECO:0000256" key="1">
    <source>
        <dbReference type="ARBA" id="ARBA00004202"/>
    </source>
</evidence>
<evidence type="ECO:0000259" key="3">
    <source>
        <dbReference type="PROSITE" id="PS51866"/>
    </source>
</evidence>
<dbReference type="PROSITE" id="PS51866">
    <property type="entry name" value="MOP"/>
    <property type="match status" value="1"/>
</dbReference>
<evidence type="ECO:0000313" key="5">
    <source>
        <dbReference type="Proteomes" id="UP000825933"/>
    </source>
</evidence>
<sequence length="230" mass="26282">MDRTKNGPQYRLKFYDKIILLNKKKFKLLENIDECGSIMEASKKENIPYRSALKYIEELEKESNKSIVSTQRGGKGGGGESKLTNNGKLILKEYRKVESILKMHDDVNEIETNIIDIDQKNKIANINLNHEKVILPLRGNYNIGDRVLVLISPDDIFVMLEPQESSVRNIFKGKITSMEIKDHLIRLNINLGEINLFADITEYAREQLNLNLGKEVFIGFKAAAISMVKI</sequence>
<dbReference type="SUPFAM" id="SSF46785">
    <property type="entry name" value="Winged helix' DNA-binding domain"/>
    <property type="match status" value="1"/>
</dbReference>
<dbReference type="Gene3D" id="2.40.50.100">
    <property type="match status" value="1"/>
</dbReference>
<accession>A0A8T5UWI3</accession>
<dbReference type="Gene3D" id="1.10.10.10">
    <property type="entry name" value="Winged helix-like DNA-binding domain superfamily/Winged helix DNA-binding domain"/>
    <property type="match status" value="1"/>
</dbReference>
<keyword evidence="5" id="KW-1185">Reference proteome</keyword>
<dbReference type="InterPro" id="IPR005116">
    <property type="entry name" value="Transp-assoc_OB_typ1"/>
</dbReference>
<protein>
    <submittedName>
        <fullName evidence="4">TOBE domain-containing protein</fullName>
    </submittedName>
</protein>
<dbReference type="InterPro" id="IPR004606">
    <property type="entry name" value="Mop_domain"/>
</dbReference>
<dbReference type="AlphaFoldDB" id="A0A8T5UWI3"/>
<gene>
    <name evidence="4" type="ORF">K8N75_03930</name>
</gene>
<dbReference type="GO" id="GO:0005886">
    <property type="term" value="C:plasma membrane"/>
    <property type="evidence" value="ECO:0007669"/>
    <property type="project" value="UniProtKB-SubCell"/>
</dbReference>
<evidence type="ECO:0000313" key="4">
    <source>
        <dbReference type="EMBL" id="MBZ2165193.1"/>
    </source>
</evidence>
<evidence type="ECO:0000256" key="2">
    <source>
        <dbReference type="ARBA" id="ARBA00022505"/>
    </source>
</evidence>
<dbReference type="PANTHER" id="PTHR30432">
    <property type="entry name" value="TRANSCRIPTIONAL REGULATOR MODE"/>
    <property type="match status" value="1"/>
</dbReference>
<dbReference type="EMBL" id="JAIOUQ010000003">
    <property type="protein sequence ID" value="MBZ2165193.1"/>
    <property type="molecule type" value="Genomic_DNA"/>
</dbReference>
<dbReference type="RefSeq" id="WP_223790814.1">
    <property type="nucleotide sequence ID" value="NZ_JAIOUQ010000003.1"/>
</dbReference>